<dbReference type="AlphaFoldDB" id="A0A154V0D3"/>
<proteinExistence type="inferred from homology"/>
<dbReference type="GO" id="GO:0006508">
    <property type="term" value="P:proteolysis"/>
    <property type="evidence" value="ECO:0007669"/>
    <property type="project" value="InterPro"/>
</dbReference>
<dbReference type="Gene3D" id="3.40.710.10">
    <property type="entry name" value="DD-peptidase/beta-lactamase superfamily"/>
    <property type="match status" value="1"/>
</dbReference>
<name>A0A154V0D3_9MICO</name>
<evidence type="ECO:0000256" key="8">
    <source>
        <dbReference type="PIRSR" id="PIRSR618044-2"/>
    </source>
</evidence>
<dbReference type="STRING" id="31965.AWH51_11310"/>
<evidence type="ECO:0000256" key="3">
    <source>
        <dbReference type="ARBA" id="ARBA00022801"/>
    </source>
</evidence>
<dbReference type="Proteomes" id="UP000076218">
    <property type="component" value="Unassembled WGS sequence"/>
</dbReference>
<evidence type="ECO:0000256" key="4">
    <source>
        <dbReference type="ARBA" id="ARBA00022960"/>
    </source>
</evidence>
<dbReference type="SUPFAM" id="SSF56601">
    <property type="entry name" value="beta-lactamase/transpeptidase-like"/>
    <property type="match status" value="1"/>
</dbReference>
<dbReference type="Pfam" id="PF00768">
    <property type="entry name" value="Peptidase_S11"/>
    <property type="match status" value="1"/>
</dbReference>
<dbReference type="InterPro" id="IPR012338">
    <property type="entry name" value="Beta-lactam/transpept-like"/>
</dbReference>
<feature type="active site" description="Acyl-ester intermediate" evidence="7">
    <location>
        <position position="85"/>
    </location>
</feature>
<evidence type="ECO:0000256" key="6">
    <source>
        <dbReference type="ARBA" id="ARBA00023316"/>
    </source>
</evidence>
<accession>A0A154V0D3</accession>
<dbReference type="OrthoDB" id="5241551at2"/>
<keyword evidence="3" id="KW-0378">Hydrolase</keyword>
<evidence type="ECO:0000313" key="11">
    <source>
        <dbReference type="EMBL" id="KZC94767.1"/>
    </source>
</evidence>
<comment type="caution">
    <text evidence="11">The sequence shown here is derived from an EMBL/GenBank/DDBJ whole genome shotgun (WGS) entry which is preliminary data.</text>
</comment>
<dbReference type="GO" id="GO:0009252">
    <property type="term" value="P:peptidoglycan biosynthetic process"/>
    <property type="evidence" value="ECO:0007669"/>
    <property type="project" value="UniProtKB-KW"/>
</dbReference>
<dbReference type="RefSeq" id="WP_063071816.1">
    <property type="nucleotide sequence ID" value="NZ_LQXA01000035.1"/>
</dbReference>
<dbReference type="GO" id="GO:0071555">
    <property type="term" value="P:cell wall organization"/>
    <property type="evidence" value="ECO:0007669"/>
    <property type="project" value="UniProtKB-KW"/>
</dbReference>
<keyword evidence="5" id="KW-0573">Peptidoglycan synthesis</keyword>
<dbReference type="GO" id="GO:0008360">
    <property type="term" value="P:regulation of cell shape"/>
    <property type="evidence" value="ECO:0007669"/>
    <property type="project" value="UniProtKB-KW"/>
</dbReference>
<organism evidence="11 12">
    <name type="scientific">Clavibacter tessellarius</name>
    <dbReference type="NCBI Taxonomy" id="31965"/>
    <lineage>
        <taxon>Bacteria</taxon>
        <taxon>Bacillati</taxon>
        <taxon>Actinomycetota</taxon>
        <taxon>Actinomycetes</taxon>
        <taxon>Micrococcales</taxon>
        <taxon>Microbacteriaceae</taxon>
        <taxon>Clavibacter</taxon>
    </lineage>
</organism>
<keyword evidence="6" id="KW-0961">Cell wall biogenesis/degradation</keyword>
<dbReference type="GO" id="GO:0009002">
    <property type="term" value="F:serine-type D-Ala-D-Ala carboxypeptidase activity"/>
    <property type="evidence" value="ECO:0007669"/>
    <property type="project" value="InterPro"/>
</dbReference>
<evidence type="ECO:0000256" key="9">
    <source>
        <dbReference type="RuleBase" id="RU004016"/>
    </source>
</evidence>
<dbReference type="PRINTS" id="PR00725">
    <property type="entry name" value="DADACBPTASE1"/>
</dbReference>
<evidence type="ECO:0000256" key="1">
    <source>
        <dbReference type="ARBA" id="ARBA00007164"/>
    </source>
</evidence>
<protein>
    <submittedName>
        <fullName evidence="11">D-alanyl-D-alanine carboxypeptidase</fullName>
    </submittedName>
</protein>
<feature type="domain" description="Peptidase S11 D-alanyl-D-alanine carboxypeptidase A N-terminal" evidence="10">
    <location>
        <begin position="71"/>
        <end position="267"/>
    </location>
</feature>
<feature type="binding site" evidence="8">
    <location>
        <position position="252"/>
    </location>
    <ligand>
        <name>substrate</name>
    </ligand>
</feature>
<evidence type="ECO:0000259" key="10">
    <source>
        <dbReference type="Pfam" id="PF00768"/>
    </source>
</evidence>
<gene>
    <name evidence="11" type="ORF">AWH51_11310</name>
</gene>
<evidence type="ECO:0000256" key="2">
    <source>
        <dbReference type="ARBA" id="ARBA00022729"/>
    </source>
</evidence>
<keyword evidence="2" id="KW-0732">Signal</keyword>
<dbReference type="EMBL" id="LQXA01000035">
    <property type="protein sequence ID" value="KZC94767.1"/>
    <property type="molecule type" value="Genomic_DNA"/>
</dbReference>
<dbReference type="InterPro" id="IPR001967">
    <property type="entry name" value="Peptidase_S11_N"/>
</dbReference>
<keyword evidence="11" id="KW-0121">Carboxypeptidase</keyword>
<sequence>MSRARLLVLTGVAAALLVSGGVYVPVSLTADPPAAVAQVEAPDPIVNVLTPEAWPGAGVSAVGAVGFDGVLATDDPAPVSHPMASITKIVTALVVLQAKPLAPGEDGPQVTFTAEDEALRAEILKQDGTVEPAVPGTSLAQRHLLEGALLASANNYAASLGVWAYGSNDAFVAAANAWLAEHGLTGTHVADAMGLSPETVSTTPDLVRIGEMALADPVLSGIVNQRSADLPGVGTIQNRNMLASVPGFRGIKTGTLEQAGKCLLWAVDTQVGDRDVTFVGVTLGARDHAELARQVLALLPTVTANMHVVQVATAGEPFADYATPWGATAQAVATEDETLLVWGDTPVTTTVAARGASEGDAGDPVGTATVTAGAQSVQVPLALDRAIAGPDGWWRLGNPGEMLG</sequence>
<keyword evidence="11" id="KW-0645">Protease</keyword>
<evidence type="ECO:0000256" key="7">
    <source>
        <dbReference type="PIRSR" id="PIRSR618044-1"/>
    </source>
</evidence>
<reference evidence="11 12" key="1">
    <citation type="submission" date="2016-01" db="EMBL/GenBank/DDBJ databases">
        <title>Draft genome sequence of Clavibacter michiganensis subsp. tessellarius DOAB 609.</title>
        <authorList>
            <person name="Tambong J.T."/>
        </authorList>
    </citation>
    <scope>NUCLEOTIDE SEQUENCE [LARGE SCALE GENOMIC DNA]</scope>
    <source>
        <strain evidence="11 12">DOAB 609</strain>
    </source>
</reference>
<dbReference type="InterPro" id="IPR018044">
    <property type="entry name" value="Peptidase_S11"/>
</dbReference>
<comment type="similarity">
    <text evidence="1 9">Belongs to the peptidase S11 family.</text>
</comment>
<feature type="active site" description="Proton acceptor" evidence="7">
    <location>
        <position position="88"/>
    </location>
</feature>
<evidence type="ECO:0000313" key="12">
    <source>
        <dbReference type="Proteomes" id="UP000076218"/>
    </source>
</evidence>
<evidence type="ECO:0000256" key="5">
    <source>
        <dbReference type="ARBA" id="ARBA00022984"/>
    </source>
</evidence>
<keyword evidence="4" id="KW-0133">Cell shape</keyword>
<feature type="active site" evidence="7">
    <location>
        <position position="152"/>
    </location>
</feature>